<keyword evidence="1" id="KW-1133">Transmembrane helix</keyword>
<gene>
    <name evidence="2" type="ORF">MUK42_32537</name>
</gene>
<sequence length="70" mass="7733">MTLLAAAERHLIEAVYGEYPTDASGAMSFCSAALMAPGFLLVCNIISGLGRLKRRQETAVEKLSKPYWWK</sequence>
<dbReference type="OrthoDB" id="10600722at2759"/>
<keyword evidence="3" id="KW-1185">Reference proteome</keyword>
<protein>
    <submittedName>
        <fullName evidence="2">Uncharacterized protein</fullName>
    </submittedName>
</protein>
<feature type="transmembrane region" description="Helical" evidence="1">
    <location>
        <begin position="26"/>
        <end position="46"/>
    </location>
</feature>
<evidence type="ECO:0000313" key="2">
    <source>
        <dbReference type="EMBL" id="URE42724.1"/>
    </source>
</evidence>
<evidence type="ECO:0000256" key="1">
    <source>
        <dbReference type="SAM" id="Phobius"/>
    </source>
</evidence>
<dbReference type="EMBL" id="CP097511">
    <property type="protein sequence ID" value="URE42724.1"/>
    <property type="molecule type" value="Genomic_DNA"/>
</dbReference>
<organism evidence="2 3">
    <name type="scientific">Musa troglodytarum</name>
    <name type="common">fe'i banana</name>
    <dbReference type="NCBI Taxonomy" id="320322"/>
    <lineage>
        <taxon>Eukaryota</taxon>
        <taxon>Viridiplantae</taxon>
        <taxon>Streptophyta</taxon>
        <taxon>Embryophyta</taxon>
        <taxon>Tracheophyta</taxon>
        <taxon>Spermatophyta</taxon>
        <taxon>Magnoliopsida</taxon>
        <taxon>Liliopsida</taxon>
        <taxon>Zingiberales</taxon>
        <taxon>Musaceae</taxon>
        <taxon>Musa</taxon>
    </lineage>
</organism>
<keyword evidence="1" id="KW-0812">Transmembrane</keyword>
<accession>A0A9E7L9J8</accession>
<keyword evidence="1" id="KW-0472">Membrane</keyword>
<dbReference type="AlphaFoldDB" id="A0A9E7L9J8"/>
<dbReference type="Proteomes" id="UP001055439">
    <property type="component" value="Chromosome 9"/>
</dbReference>
<name>A0A9E7L9J8_9LILI</name>
<reference evidence="2" key="1">
    <citation type="submission" date="2022-05" db="EMBL/GenBank/DDBJ databases">
        <title>The Musa troglodytarum L. genome provides insights into the mechanism of non-climacteric behaviour and enrichment of carotenoids.</title>
        <authorList>
            <person name="Wang J."/>
        </authorList>
    </citation>
    <scope>NUCLEOTIDE SEQUENCE</scope>
    <source>
        <tissue evidence="2">Leaf</tissue>
    </source>
</reference>
<evidence type="ECO:0000313" key="3">
    <source>
        <dbReference type="Proteomes" id="UP001055439"/>
    </source>
</evidence>
<proteinExistence type="predicted"/>